<accession>A0A5G2RAL2</accession>
<feature type="transmembrane region" description="Helical" evidence="13">
    <location>
        <begin position="241"/>
        <end position="264"/>
    </location>
</feature>
<feature type="domain" description="Potassium channel" evidence="14">
    <location>
        <begin position="96"/>
        <end position="155"/>
    </location>
</feature>
<keyword evidence="16" id="KW-1185">Reference proteome</keyword>
<feature type="transmembrane region" description="Helical" evidence="13">
    <location>
        <begin position="131"/>
        <end position="156"/>
    </location>
</feature>
<comment type="similarity">
    <text evidence="2 12">Belongs to the two pore domain potassium channel (TC 1.A.1.8) family.</text>
</comment>
<evidence type="ECO:0000313" key="16">
    <source>
        <dbReference type="Proteomes" id="UP000008227"/>
    </source>
</evidence>
<proteinExistence type="inferred from homology"/>
<evidence type="ECO:0000256" key="13">
    <source>
        <dbReference type="SAM" id="Phobius"/>
    </source>
</evidence>
<dbReference type="GO" id="GO:0071805">
    <property type="term" value="P:potassium ion transmembrane transport"/>
    <property type="evidence" value="ECO:0000318"/>
    <property type="project" value="GO_Central"/>
</dbReference>
<dbReference type="GO" id="GO:0005886">
    <property type="term" value="C:plasma membrane"/>
    <property type="evidence" value="ECO:0000318"/>
    <property type="project" value="GO_Central"/>
</dbReference>
<keyword evidence="5 12" id="KW-0812">Transmembrane</keyword>
<dbReference type="SUPFAM" id="SSF81324">
    <property type="entry name" value="Voltage-gated potassium channels"/>
    <property type="match status" value="2"/>
</dbReference>
<dbReference type="PRINTS" id="PR01095">
    <property type="entry name" value="TASKCHANNEL"/>
</dbReference>
<evidence type="ECO:0000256" key="9">
    <source>
        <dbReference type="ARBA" id="ARBA00023065"/>
    </source>
</evidence>
<dbReference type="Ensembl" id="ENSSSCT00000070707.2">
    <property type="protein sequence ID" value="ENSSSCP00000073370.2"/>
    <property type="gene ID" value="ENSSSCG00000050857.2"/>
</dbReference>
<keyword evidence="9 12" id="KW-0406">Ion transport</keyword>
<reference evidence="15" key="4">
    <citation type="submission" date="2025-09" db="UniProtKB">
        <authorList>
            <consortium name="Ensembl"/>
        </authorList>
    </citation>
    <scope>IDENTIFICATION</scope>
</reference>
<feature type="transmembrane region" description="Helical" evidence="13">
    <location>
        <begin position="212"/>
        <end position="229"/>
    </location>
</feature>
<dbReference type="STRING" id="9823.ENSSSCP00000073370"/>
<evidence type="ECO:0000256" key="2">
    <source>
        <dbReference type="ARBA" id="ARBA00006666"/>
    </source>
</evidence>
<keyword evidence="11 12" id="KW-0407">Ion channel</keyword>
<dbReference type="PANTHER" id="PTHR11003:SF315">
    <property type="entry name" value="POTASSIUM CHANNEL DOMAIN-CONTAINING PROTEIN"/>
    <property type="match status" value="1"/>
</dbReference>
<evidence type="ECO:0000256" key="3">
    <source>
        <dbReference type="ARBA" id="ARBA00022448"/>
    </source>
</evidence>
<evidence type="ECO:0000256" key="7">
    <source>
        <dbReference type="ARBA" id="ARBA00022958"/>
    </source>
</evidence>
<dbReference type="InParanoid" id="A0A5G2RAL2"/>
<dbReference type="InterPro" id="IPR013099">
    <property type="entry name" value="K_chnl_dom"/>
</dbReference>
<feature type="domain" description="Potassium channel" evidence="14">
    <location>
        <begin position="181"/>
        <end position="268"/>
    </location>
</feature>
<reference evidence="15" key="2">
    <citation type="journal article" date="2020" name="Gigascience">
        <title>An improved pig reference genome sequence to enable pig genetics and genomics research.</title>
        <authorList>
            <person name="Warr A."/>
            <person name="Affara N."/>
            <person name="Aken B."/>
            <person name="Beiki H."/>
            <person name="Bickhart D.M."/>
            <person name="Billis K."/>
            <person name="Chow W."/>
            <person name="Eory L."/>
            <person name="Finlayson H.A."/>
            <person name="Flicek P."/>
            <person name="Giron C.G."/>
            <person name="Griffin D.K."/>
            <person name="Hall R."/>
            <person name="Hannum G."/>
            <person name="Hourlier T."/>
            <person name="Howe K."/>
            <person name="Hume D.A."/>
            <person name="Izuogu O."/>
            <person name="Kim K."/>
            <person name="Koren S."/>
            <person name="Liu H."/>
            <person name="Manchanda N."/>
            <person name="Martin F.J."/>
            <person name="Nonneman D.J."/>
            <person name="O'Connor R.E."/>
            <person name="Phillippy A.M."/>
            <person name="Rohrer G.A."/>
            <person name="Rosen B.D."/>
            <person name="Rund L.A."/>
            <person name="Sargent C.A."/>
            <person name="Schook L.B."/>
            <person name="Schroeder S.G."/>
            <person name="Schwartz A.S."/>
            <person name="Skinner B.M."/>
            <person name="Talbot R."/>
            <person name="Tseng E."/>
            <person name="Tuggle C.K."/>
            <person name="Watson M."/>
            <person name="Smith T.P.L."/>
            <person name="Archibald A.L."/>
        </authorList>
    </citation>
    <scope>NUCLEOTIDE SEQUENCE [LARGE SCALE GENOMIC DNA]</scope>
    <source>
        <strain evidence="15">Duroc</strain>
    </source>
</reference>
<dbReference type="GeneTree" id="ENSGT00940000164048"/>
<dbReference type="GO" id="GO:0022841">
    <property type="term" value="F:potassium ion leak channel activity"/>
    <property type="evidence" value="ECO:0000318"/>
    <property type="project" value="GO_Central"/>
</dbReference>
<evidence type="ECO:0000256" key="12">
    <source>
        <dbReference type="RuleBase" id="RU003857"/>
    </source>
</evidence>
<sequence>MEEDLWSLDFFLIELVASQVSRYVLLIGFMSYCLMGAKVFQTLETDIQEKLKNSFLDAETALMKNYVNITPEELEIFLQMLALSIKHGIIPVRTGVVYFSWSFRNSFSFVASTLSTIGYGSIAPRTPMGQIFCVFYALLGIPLTIIFLKAVSNAILRPLSGFEKYLQNMGMEERRIRIYTILFFLVTGLSLFILLPPLLFMHTEGWTYREGLYFAFISLSTIGFGDYVIGINPSQNYSHIYMAIIMLWCAFGLTWIALLFDLFAKTLEKTKTKLTCHKLCQTERKSSGKSSYIWPFFA</sequence>
<dbReference type="Gene3D" id="1.10.287.70">
    <property type="match status" value="1"/>
</dbReference>
<keyword evidence="3 12" id="KW-0813">Transport</keyword>
<organism evidence="15 16">
    <name type="scientific">Sus scrofa</name>
    <name type="common">Pig</name>
    <dbReference type="NCBI Taxonomy" id="9823"/>
    <lineage>
        <taxon>Eukaryota</taxon>
        <taxon>Metazoa</taxon>
        <taxon>Chordata</taxon>
        <taxon>Craniata</taxon>
        <taxon>Vertebrata</taxon>
        <taxon>Euteleostomi</taxon>
        <taxon>Mammalia</taxon>
        <taxon>Eutheria</taxon>
        <taxon>Laurasiatheria</taxon>
        <taxon>Artiodactyla</taxon>
        <taxon>Suina</taxon>
        <taxon>Suidae</taxon>
        <taxon>Sus</taxon>
    </lineage>
</organism>
<keyword evidence="6" id="KW-0631">Potassium channel</keyword>
<dbReference type="PRINTS" id="PR01333">
    <property type="entry name" value="2POREKCHANEL"/>
</dbReference>
<evidence type="ECO:0000313" key="15">
    <source>
        <dbReference type="Ensembl" id="ENSSSCP00000073370.2"/>
    </source>
</evidence>
<protein>
    <recommendedName>
        <fullName evidence="14">Potassium channel domain-containing protein</fullName>
    </recommendedName>
</protein>
<evidence type="ECO:0000256" key="4">
    <source>
        <dbReference type="ARBA" id="ARBA00022538"/>
    </source>
</evidence>
<dbReference type="Proteomes" id="UP000008227">
    <property type="component" value="Chromosome 1"/>
</dbReference>
<reference evidence="16" key="1">
    <citation type="submission" date="2009-11" db="EMBL/GenBank/DDBJ databases">
        <authorList>
            <consortium name="Porcine genome sequencing project"/>
        </authorList>
    </citation>
    <scope>NUCLEOTIDE SEQUENCE [LARGE SCALE GENOMIC DNA]</scope>
    <source>
        <strain evidence="16">Duroc</strain>
    </source>
</reference>
<dbReference type="AlphaFoldDB" id="A0A5G2RAL2"/>
<evidence type="ECO:0000256" key="8">
    <source>
        <dbReference type="ARBA" id="ARBA00022989"/>
    </source>
</evidence>
<evidence type="ECO:0000256" key="5">
    <source>
        <dbReference type="ARBA" id="ARBA00022692"/>
    </source>
</evidence>
<dbReference type="Pfam" id="PF07885">
    <property type="entry name" value="Ion_trans_2"/>
    <property type="match status" value="2"/>
</dbReference>
<dbReference type="PANTHER" id="PTHR11003">
    <property type="entry name" value="POTASSIUM CHANNEL, SUBFAMILY K"/>
    <property type="match status" value="1"/>
</dbReference>
<dbReference type="Bgee" id="ENSSSCG00000050857">
    <property type="expression patterns" value="Expressed in testis and 1 other cell type or tissue"/>
</dbReference>
<evidence type="ECO:0000256" key="6">
    <source>
        <dbReference type="ARBA" id="ARBA00022826"/>
    </source>
</evidence>
<keyword evidence="7" id="KW-0630">Potassium</keyword>
<evidence type="ECO:0000256" key="1">
    <source>
        <dbReference type="ARBA" id="ARBA00004141"/>
    </source>
</evidence>
<name>A0A5G2RAL2_PIG</name>
<keyword evidence="8 13" id="KW-1133">Transmembrane helix</keyword>
<feature type="transmembrane region" description="Helical" evidence="13">
    <location>
        <begin position="176"/>
        <end position="200"/>
    </location>
</feature>
<comment type="subcellular location">
    <subcellularLocation>
        <location evidence="1">Membrane</location>
        <topology evidence="1">Multi-pass membrane protein</topology>
    </subcellularLocation>
</comment>
<dbReference type="GO" id="GO:0015271">
    <property type="term" value="F:outward rectifier potassium channel activity"/>
    <property type="evidence" value="ECO:0000318"/>
    <property type="project" value="GO_Central"/>
</dbReference>
<evidence type="ECO:0000256" key="10">
    <source>
        <dbReference type="ARBA" id="ARBA00023136"/>
    </source>
</evidence>
<reference evidence="15" key="3">
    <citation type="submission" date="2025-08" db="UniProtKB">
        <authorList>
            <consortium name="Ensembl"/>
        </authorList>
    </citation>
    <scope>IDENTIFICATION</scope>
</reference>
<keyword evidence="10 13" id="KW-0472">Membrane</keyword>
<feature type="transmembrane region" description="Helical" evidence="13">
    <location>
        <begin position="20"/>
        <end position="40"/>
    </location>
</feature>
<keyword evidence="4" id="KW-0633">Potassium transport</keyword>
<evidence type="ECO:0000256" key="11">
    <source>
        <dbReference type="ARBA" id="ARBA00023303"/>
    </source>
</evidence>
<dbReference type="InterPro" id="IPR003280">
    <property type="entry name" value="2pore_dom_K_chnl"/>
</dbReference>
<evidence type="ECO:0000259" key="14">
    <source>
        <dbReference type="Pfam" id="PF07885"/>
    </source>
</evidence>
<dbReference type="InterPro" id="IPR003092">
    <property type="entry name" value="2pore_dom_K_chnl_TASK"/>
</dbReference>